<keyword evidence="10" id="KW-1185">Reference proteome</keyword>
<evidence type="ECO:0000256" key="7">
    <source>
        <dbReference type="PROSITE-ProRule" id="PRU01360"/>
    </source>
</evidence>
<proteinExistence type="inferred from homology"/>
<organism evidence="9 10">
    <name type="scientific">Pedobacter panaciterrae</name>
    <dbReference type="NCBI Taxonomy" id="363849"/>
    <lineage>
        <taxon>Bacteria</taxon>
        <taxon>Pseudomonadati</taxon>
        <taxon>Bacteroidota</taxon>
        <taxon>Sphingobacteriia</taxon>
        <taxon>Sphingobacteriales</taxon>
        <taxon>Sphingobacteriaceae</taxon>
        <taxon>Pedobacter</taxon>
    </lineage>
</organism>
<reference evidence="9 10" key="1">
    <citation type="submission" date="2024-03" db="EMBL/GenBank/DDBJ databases">
        <title>Sequence of Lycoming College Course Isolates.</title>
        <authorList>
            <person name="Plotts O."/>
            <person name="Newman J."/>
        </authorList>
    </citation>
    <scope>NUCLEOTIDE SEQUENCE [LARGE SCALE GENOMIC DNA]</scope>
    <source>
        <strain evidence="9 10">CJB-3</strain>
    </source>
</reference>
<comment type="caution">
    <text evidence="9">The sequence shown here is derived from an EMBL/GenBank/DDBJ whole genome shotgun (WGS) entry which is preliminary data.</text>
</comment>
<dbReference type="PROSITE" id="PS00018">
    <property type="entry name" value="EF_HAND_1"/>
    <property type="match status" value="1"/>
</dbReference>
<dbReference type="SUPFAM" id="SSF49464">
    <property type="entry name" value="Carboxypeptidase regulatory domain-like"/>
    <property type="match status" value="1"/>
</dbReference>
<name>A0ABU8NMR7_9SPHI</name>
<dbReference type="SUPFAM" id="SSF56935">
    <property type="entry name" value="Porins"/>
    <property type="match status" value="1"/>
</dbReference>
<dbReference type="InterPro" id="IPR012910">
    <property type="entry name" value="Plug_dom"/>
</dbReference>
<keyword evidence="2 7" id="KW-0813">Transport</keyword>
<dbReference type="InterPro" id="IPR023996">
    <property type="entry name" value="TonB-dep_OMP_SusC/RagA"/>
</dbReference>
<dbReference type="Gene3D" id="2.60.40.1120">
    <property type="entry name" value="Carboxypeptidase-like, regulatory domain"/>
    <property type="match status" value="1"/>
</dbReference>
<accession>A0ABU8NMR7</accession>
<feature type="domain" description="TonB-dependent receptor plug" evidence="8">
    <location>
        <begin position="127"/>
        <end position="234"/>
    </location>
</feature>
<dbReference type="PROSITE" id="PS52016">
    <property type="entry name" value="TONB_DEPENDENT_REC_3"/>
    <property type="match status" value="1"/>
</dbReference>
<keyword evidence="5 7" id="KW-0472">Membrane</keyword>
<dbReference type="PROSITE" id="PS00448">
    <property type="entry name" value="CLOS_CELLULOSOME_RPT"/>
    <property type="match status" value="1"/>
</dbReference>
<dbReference type="RefSeq" id="WP_337716787.1">
    <property type="nucleotide sequence ID" value="NZ_JBBEUB010000004.1"/>
</dbReference>
<dbReference type="InterPro" id="IPR018247">
    <property type="entry name" value="EF_Hand_1_Ca_BS"/>
</dbReference>
<evidence type="ECO:0000256" key="1">
    <source>
        <dbReference type="ARBA" id="ARBA00004571"/>
    </source>
</evidence>
<dbReference type="NCBIfam" id="TIGR04057">
    <property type="entry name" value="SusC_RagA_signa"/>
    <property type="match status" value="1"/>
</dbReference>
<evidence type="ECO:0000256" key="2">
    <source>
        <dbReference type="ARBA" id="ARBA00022448"/>
    </source>
</evidence>
<dbReference type="InterPro" id="IPR039426">
    <property type="entry name" value="TonB-dep_rcpt-like"/>
</dbReference>
<evidence type="ECO:0000256" key="6">
    <source>
        <dbReference type="ARBA" id="ARBA00023237"/>
    </source>
</evidence>
<comment type="subcellular location">
    <subcellularLocation>
        <location evidence="1 7">Cell outer membrane</location>
        <topology evidence="1 7">Multi-pass membrane protein</topology>
    </subcellularLocation>
</comment>
<keyword evidence="4 7" id="KW-0812">Transmembrane</keyword>
<dbReference type="InterPro" id="IPR023997">
    <property type="entry name" value="TonB-dep_OMP_SusC/RagA_CS"/>
</dbReference>
<dbReference type="Gene3D" id="2.170.130.10">
    <property type="entry name" value="TonB-dependent receptor, plug domain"/>
    <property type="match status" value="1"/>
</dbReference>
<evidence type="ECO:0000256" key="5">
    <source>
        <dbReference type="ARBA" id="ARBA00023136"/>
    </source>
</evidence>
<dbReference type="Proteomes" id="UP001378956">
    <property type="component" value="Unassembled WGS sequence"/>
</dbReference>
<evidence type="ECO:0000313" key="10">
    <source>
        <dbReference type="Proteomes" id="UP001378956"/>
    </source>
</evidence>
<gene>
    <name evidence="9" type="ORF">WAE58_13920</name>
</gene>
<evidence type="ECO:0000259" key="8">
    <source>
        <dbReference type="Pfam" id="PF07715"/>
    </source>
</evidence>
<evidence type="ECO:0000313" key="9">
    <source>
        <dbReference type="EMBL" id="MEJ2903537.1"/>
    </source>
</evidence>
<dbReference type="InterPro" id="IPR037066">
    <property type="entry name" value="Plug_dom_sf"/>
</dbReference>
<protein>
    <submittedName>
        <fullName evidence="9">TonB-dependent receptor</fullName>
    </submittedName>
</protein>
<dbReference type="EMBL" id="JBBEUB010000004">
    <property type="protein sequence ID" value="MEJ2903537.1"/>
    <property type="molecule type" value="Genomic_DNA"/>
</dbReference>
<keyword evidence="3 7" id="KW-1134">Transmembrane beta strand</keyword>
<comment type="similarity">
    <text evidence="7">Belongs to the TonB-dependent receptor family.</text>
</comment>
<evidence type="ECO:0000256" key="3">
    <source>
        <dbReference type="ARBA" id="ARBA00022452"/>
    </source>
</evidence>
<keyword evidence="9" id="KW-0675">Receptor</keyword>
<sequence>MLTKPLNLCGTITFSVIFTWILVMALPSAGNAQSKNISGKVTSSDNEPLFGVTIFEKNTKTGATTDADGKFVITVSNANATLSFRYVGYQSRDIPLNGKNIINLALKSLDNALNEIVVIGYGATARKDLTGSVGQVKMDEFEKAPVKSFDEALAGRVAGVQVSGADGQPGSINNIVIRGAGSITQDTSPLYVVDGFPLEDANNNSINPADIAAIDILKDASATAIYGARGANGVIIITTKRGNIGDPVIAYNGYYGFQKNTKTIDLMSPYEFVKYQLELDPANTNTTYLADGKTLDDYKNVTGINFQDQIYRNAPMQSHDISIRGGADKTRYSISGNIIGQDGVVLNSDFKRYQGRITLDQNVNQKLKIGVNLNYSYSASNGSIVNAASPIQSASTNLLYAVWGYRPVSGNDNNLDDELFDPGFDYNVIADYRVNPVISAKNELRRRLITGLIANGYAEYKIIPSLTLRVTGGITNNMQRDEAFNNSQTRLGNPRNSSGVNGSVYYNPSTVWLNENTLSYKKIFNKVHDLTVLAGYTMQGNKTGVNGFAALNVPNESLGLDGLDESPSLIGTSLSSRWGLLSYLGRINYNYKSKYYFTASFRSDGSSKFAQGKRWGYFPSGALSWRMSAEEFMKKFTFISDAKLRLSYGETGNNRVADFSYLDQITQPNSAGYSYGNGSPSKGAILSAFGNANLKWETTKQVNIGYDLSLFKQRVNVTLDIYRKTTHDLLLQALLPYTTGLSDAYKNVGKMQNQGLEISLSTVNIHGKEFNWSSSFNISFNRNKVLALSENQTSLKSPVGFDQKWNALSPYIALLGQPVGQFYGAIWDGVYQYEDFDKNPQGVYTLKENIPRNGNPTVQPGDIKYKDLDGDGNVNANDFTVIGRGLPKHTGGLSNNFSYKGFDLNVFLQWSYGNDIINANRMLFDGNGKQSRFFNQYASYANRWQPDNPSNTLFRTGGQGPFYYSSRVVEDGSYLRLKTISLGYNFPSRIFQKAQLKSLRIYASAQNIATWTNYSGPDPEVSVRNSTLTPGFDFSAYPRASTLIFGLNLSF</sequence>
<keyword evidence="6 7" id="KW-0998">Cell outer membrane</keyword>
<dbReference type="InterPro" id="IPR036942">
    <property type="entry name" value="Beta-barrel_TonB_sf"/>
</dbReference>
<dbReference type="Pfam" id="PF13715">
    <property type="entry name" value="CarbopepD_reg_2"/>
    <property type="match status" value="1"/>
</dbReference>
<dbReference type="InterPro" id="IPR008969">
    <property type="entry name" value="CarboxyPept-like_regulatory"/>
</dbReference>
<dbReference type="Pfam" id="PF07715">
    <property type="entry name" value="Plug"/>
    <property type="match status" value="1"/>
</dbReference>
<evidence type="ECO:0000256" key="4">
    <source>
        <dbReference type="ARBA" id="ARBA00022692"/>
    </source>
</evidence>
<dbReference type="InterPro" id="IPR002105">
    <property type="entry name" value="Dockerin_1_rpt"/>
</dbReference>
<dbReference type="Gene3D" id="2.40.170.20">
    <property type="entry name" value="TonB-dependent receptor, beta-barrel domain"/>
    <property type="match status" value="1"/>
</dbReference>
<dbReference type="NCBIfam" id="TIGR04056">
    <property type="entry name" value="OMP_RagA_SusC"/>
    <property type="match status" value="1"/>
</dbReference>